<evidence type="ECO:0000313" key="3">
    <source>
        <dbReference type="EMBL" id="MDN0024811.1"/>
    </source>
</evidence>
<reference evidence="3" key="2">
    <citation type="submission" date="2023-08" db="EMBL/GenBank/DDBJ databases">
        <title>Identification and characterization of horizontal gene transfer across gut microbiota members of farm animals based on homology search.</title>
        <authorList>
            <person name="Schwarzerova J."/>
            <person name="Nykrynova M."/>
            <person name="Jureckova K."/>
            <person name="Cejkova D."/>
            <person name="Rychlik I."/>
        </authorList>
    </citation>
    <scope>NUCLEOTIDE SEQUENCE</scope>
    <source>
        <strain evidence="3">ET15</strain>
        <strain evidence="2">ET37</strain>
    </source>
</reference>
<evidence type="ECO:0000313" key="5">
    <source>
        <dbReference type="Proteomes" id="UP001168478"/>
    </source>
</evidence>
<gene>
    <name evidence="2" type="ORF">QVN81_04120</name>
    <name evidence="3" type="ORF">QVN84_04655</name>
</gene>
<evidence type="ECO:0000256" key="1">
    <source>
        <dbReference type="SAM" id="SignalP"/>
    </source>
</evidence>
<feature type="signal peptide" evidence="1">
    <location>
        <begin position="1"/>
        <end position="21"/>
    </location>
</feature>
<evidence type="ECO:0000313" key="2">
    <source>
        <dbReference type="EMBL" id="MDN0022212.1"/>
    </source>
</evidence>
<organism evidence="3 5">
    <name type="scientific">Leyella lascolaii</name>
    <dbReference type="NCBI Taxonomy" id="1776379"/>
    <lineage>
        <taxon>Bacteria</taxon>
        <taxon>Pseudomonadati</taxon>
        <taxon>Bacteroidota</taxon>
        <taxon>Bacteroidia</taxon>
        <taxon>Bacteroidales</taxon>
        <taxon>Prevotellaceae</taxon>
        <taxon>Leyella</taxon>
    </lineage>
</organism>
<sequence length="136" mass="13934">MMKKSLLALTAVAFVAMMAFAQDIKTAVSKSQSGAQTSGYVKKDVKKKTDGKTCDVCPGAEACKKAGCCAGTACKDCPNAPACAGKGTCCKGGDCTGNAQCANSPACAKACPQHQGKCHRVKGFPGRPPMQGRCHR</sequence>
<dbReference type="EMBL" id="JAUEIE010000003">
    <property type="protein sequence ID" value="MDN0022212.1"/>
    <property type="molecule type" value="Genomic_DNA"/>
</dbReference>
<keyword evidence="4" id="KW-1185">Reference proteome</keyword>
<comment type="caution">
    <text evidence="3">The sequence shown here is derived from an EMBL/GenBank/DDBJ whole genome shotgun (WGS) entry which is preliminary data.</text>
</comment>
<dbReference type="Proteomes" id="UP001168478">
    <property type="component" value="Unassembled WGS sequence"/>
</dbReference>
<evidence type="ECO:0000313" key="4">
    <source>
        <dbReference type="Proteomes" id="UP001167831"/>
    </source>
</evidence>
<name>A0AAW7JSH6_9BACT</name>
<proteinExistence type="predicted"/>
<dbReference type="EMBL" id="JAUEIF010000003">
    <property type="protein sequence ID" value="MDN0024811.1"/>
    <property type="molecule type" value="Genomic_DNA"/>
</dbReference>
<protein>
    <submittedName>
        <fullName evidence="3">Uncharacterized protein</fullName>
    </submittedName>
</protein>
<keyword evidence="1" id="KW-0732">Signal</keyword>
<dbReference type="Proteomes" id="UP001167831">
    <property type="component" value="Unassembled WGS sequence"/>
</dbReference>
<dbReference type="AlphaFoldDB" id="A0AAW7JSH6"/>
<feature type="chain" id="PRO_5043902755" evidence="1">
    <location>
        <begin position="22"/>
        <end position="136"/>
    </location>
</feature>
<dbReference type="RefSeq" id="WP_289824844.1">
    <property type="nucleotide sequence ID" value="NZ_JAUEIE010000003.1"/>
</dbReference>
<reference evidence="3" key="1">
    <citation type="submission" date="2023-06" db="EMBL/GenBank/DDBJ databases">
        <authorList>
            <person name="Zeman M."/>
            <person name="Kubasova T."/>
            <person name="Jahodarova E."/>
            <person name="Nykrynova M."/>
            <person name="Rychlik I."/>
        </authorList>
    </citation>
    <scope>NUCLEOTIDE SEQUENCE</scope>
    <source>
        <strain evidence="3">ET15</strain>
        <strain evidence="2">ET37</strain>
    </source>
</reference>
<accession>A0AAW7JSH6</accession>